<dbReference type="Proteomes" id="UP000039370">
    <property type="component" value="Unassembled WGS sequence"/>
</dbReference>
<organism evidence="1 2">
    <name type="scientific">Capnocytophaga canimorsus</name>
    <dbReference type="NCBI Taxonomy" id="28188"/>
    <lineage>
        <taxon>Bacteria</taxon>
        <taxon>Pseudomonadati</taxon>
        <taxon>Bacteroidota</taxon>
        <taxon>Flavobacteriia</taxon>
        <taxon>Flavobacteriales</taxon>
        <taxon>Flavobacteriaceae</taxon>
        <taxon>Capnocytophaga</taxon>
    </lineage>
</organism>
<reference evidence="2" key="1">
    <citation type="submission" date="2015-01" db="EMBL/GenBank/DDBJ databases">
        <authorList>
            <person name="MANFREDI Pablo"/>
        </authorList>
    </citation>
    <scope>NUCLEOTIDE SEQUENCE [LARGE SCALE GENOMIC DNA]</scope>
    <source>
        <strain evidence="2">Cc11</strain>
    </source>
</reference>
<sequence length="43" mass="5006">MLKVNISKKVINPAKVNKKARNFQKNKWVFLKIDIVLVLPSEL</sequence>
<protein>
    <submittedName>
        <fullName evidence="1">Uncharacterized protein</fullName>
    </submittedName>
</protein>
<accession>A0A0B7IT93</accession>
<name>A0A0B7IT93_9FLAO</name>
<evidence type="ECO:0000313" key="1">
    <source>
        <dbReference type="EMBL" id="CEN53282.1"/>
    </source>
</evidence>
<dbReference type="AlphaFoldDB" id="A0A0B7IT93"/>
<gene>
    <name evidence="1" type="ORF">CCAN11_740001</name>
</gene>
<evidence type="ECO:0000313" key="2">
    <source>
        <dbReference type="Proteomes" id="UP000039370"/>
    </source>
</evidence>
<proteinExistence type="predicted"/>
<dbReference type="EMBL" id="CDOK01000222">
    <property type="protein sequence ID" value="CEN53282.1"/>
    <property type="molecule type" value="Genomic_DNA"/>
</dbReference>